<name>A0A834I714_RHYFE</name>
<comment type="caution">
    <text evidence="1">The sequence shown here is derived from an EMBL/GenBank/DDBJ whole genome shotgun (WGS) entry which is preliminary data.</text>
</comment>
<sequence length="92" mass="10978">MDKKEFRVLMKYYFLKAKNTVEARTWLDAEFPDTAPGQSTIKDWYANFRRGEMSTEHETFPGLFRLVEDFPPNPDELEWKVKRNKPEICSLT</sequence>
<dbReference type="EMBL" id="JAACXV010013271">
    <property type="protein sequence ID" value="KAF7273832.1"/>
    <property type="molecule type" value="Genomic_DNA"/>
</dbReference>
<evidence type="ECO:0000313" key="1">
    <source>
        <dbReference type="EMBL" id="KAF7273832.1"/>
    </source>
</evidence>
<keyword evidence="2" id="KW-1185">Reference proteome</keyword>
<gene>
    <name evidence="1" type="ORF">GWI33_013479</name>
</gene>
<evidence type="ECO:0008006" key="3">
    <source>
        <dbReference type="Google" id="ProtNLM"/>
    </source>
</evidence>
<protein>
    <recommendedName>
        <fullName evidence="3">Mos1 transposase HTH domain-containing protein</fullName>
    </recommendedName>
</protein>
<dbReference type="Gene3D" id="1.10.10.1450">
    <property type="match status" value="1"/>
</dbReference>
<dbReference type="Proteomes" id="UP000625711">
    <property type="component" value="Unassembled WGS sequence"/>
</dbReference>
<evidence type="ECO:0000313" key="2">
    <source>
        <dbReference type="Proteomes" id="UP000625711"/>
    </source>
</evidence>
<accession>A0A834I714</accession>
<proteinExistence type="predicted"/>
<dbReference type="AlphaFoldDB" id="A0A834I714"/>
<dbReference type="OrthoDB" id="616263at2759"/>
<reference evidence="1" key="1">
    <citation type="submission" date="2020-08" db="EMBL/GenBank/DDBJ databases">
        <title>Genome sequencing and assembly of the red palm weevil Rhynchophorus ferrugineus.</title>
        <authorList>
            <person name="Dias G.B."/>
            <person name="Bergman C.M."/>
            <person name="Manee M."/>
        </authorList>
    </citation>
    <scope>NUCLEOTIDE SEQUENCE</scope>
    <source>
        <strain evidence="1">AA-2017</strain>
        <tissue evidence="1">Whole larva</tissue>
    </source>
</reference>
<organism evidence="1 2">
    <name type="scientific">Rhynchophorus ferrugineus</name>
    <name type="common">Red palm weevil</name>
    <name type="synonym">Curculio ferrugineus</name>
    <dbReference type="NCBI Taxonomy" id="354439"/>
    <lineage>
        <taxon>Eukaryota</taxon>
        <taxon>Metazoa</taxon>
        <taxon>Ecdysozoa</taxon>
        <taxon>Arthropoda</taxon>
        <taxon>Hexapoda</taxon>
        <taxon>Insecta</taxon>
        <taxon>Pterygota</taxon>
        <taxon>Neoptera</taxon>
        <taxon>Endopterygota</taxon>
        <taxon>Coleoptera</taxon>
        <taxon>Polyphaga</taxon>
        <taxon>Cucujiformia</taxon>
        <taxon>Curculionidae</taxon>
        <taxon>Dryophthorinae</taxon>
        <taxon>Rhynchophorus</taxon>
    </lineage>
</organism>